<evidence type="ECO:0000256" key="1">
    <source>
        <dbReference type="SAM" id="Coils"/>
    </source>
</evidence>
<dbReference type="AlphaFoldDB" id="A0A2Z7CUV0"/>
<feature type="region of interest" description="Disordered" evidence="2">
    <location>
        <begin position="1"/>
        <end position="25"/>
    </location>
</feature>
<evidence type="ECO:0000313" key="4">
    <source>
        <dbReference type="Proteomes" id="UP000250235"/>
    </source>
</evidence>
<evidence type="ECO:0000256" key="2">
    <source>
        <dbReference type="SAM" id="MobiDB-lite"/>
    </source>
</evidence>
<organism evidence="3 4">
    <name type="scientific">Dorcoceras hygrometricum</name>
    <dbReference type="NCBI Taxonomy" id="472368"/>
    <lineage>
        <taxon>Eukaryota</taxon>
        <taxon>Viridiplantae</taxon>
        <taxon>Streptophyta</taxon>
        <taxon>Embryophyta</taxon>
        <taxon>Tracheophyta</taxon>
        <taxon>Spermatophyta</taxon>
        <taxon>Magnoliopsida</taxon>
        <taxon>eudicotyledons</taxon>
        <taxon>Gunneridae</taxon>
        <taxon>Pentapetalae</taxon>
        <taxon>asterids</taxon>
        <taxon>lamiids</taxon>
        <taxon>Lamiales</taxon>
        <taxon>Gesneriaceae</taxon>
        <taxon>Didymocarpoideae</taxon>
        <taxon>Trichosporeae</taxon>
        <taxon>Loxocarpinae</taxon>
        <taxon>Dorcoceras</taxon>
    </lineage>
</organism>
<accession>A0A2Z7CUV0</accession>
<evidence type="ECO:0000313" key="3">
    <source>
        <dbReference type="EMBL" id="KZV50583.1"/>
    </source>
</evidence>
<dbReference type="Proteomes" id="UP000250235">
    <property type="component" value="Unassembled WGS sequence"/>
</dbReference>
<reference evidence="3 4" key="1">
    <citation type="journal article" date="2015" name="Proc. Natl. Acad. Sci. U.S.A.">
        <title>The resurrection genome of Boea hygrometrica: A blueprint for survival of dehydration.</title>
        <authorList>
            <person name="Xiao L."/>
            <person name="Yang G."/>
            <person name="Zhang L."/>
            <person name="Yang X."/>
            <person name="Zhao S."/>
            <person name="Ji Z."/>
            <person name="Zhou Q."/>
            <person name="Hu M."/>
            <person name="Wang Y."/>
            <person name="Chen M."/>
            <person name="Xu Y."/>
            <person name="Jin H."/>
            <person name="Xiao X."/>
            <person name="Hu G."/>
            <person name="Bao F."/>
            <person name="Hu Y."/>
            <person name="Wan P."/>
            <person name="Li L."/>
            <person name="Deng X."/>
            <person name="Kuang T."/>
            <person name="Xiang C."/>
            <person name="Zhu J.K."/>
            <person name="Oliver M.J."/>
            <person name="He Y."/>
        </authorList>
    </citation>
    <scope>NUCLEOTIDE SEQUENCE [LARGE SCALE GENOMIC DNA]</scope>
    <source>
        <strain evidence="4">cv. XS01</strain>
    </source>
</reference>
<keyword evidence="4" id="KW-1185">Reference proteome</keyword>
<keyword evidence="1" id="KW-0175">Coiled coil</keyword>
<gene>
    <name evidence="3" type="ORF">F511_33124</name>
</gene>
<protein>
    <submittedName>
        <fullName evidence="3">Uncharacterized protein</fullName>
    </submittedName>
</protein>
<name>A0A2Z7CUV0_9LAMI</name>
<feature type="coiled-coil region" evidence="1">
    <location>
        <begin position="148"/>
        <end position="175"/>
    </location>
</feature>
<proteinExistence type="predicted"/>
<sequence>MAGLAMETSKSEPSDRNQAQAKLNRDAYVDSNPYVESSVDRYAYVEVQLYLLLVASRTENSDGEISDEAFSVEEEDPYGSCCQQIPCKELLLTKLLKMKQQVTVDEAVISNDDVSFISRQQDGSAAVTLAESVDGSPMMTSAVMSSQSAVEQKQYQQLIREAQEMERRRLTLKSDVAQRKDESRRELQYTVVGRISCWNDEQKMKQISAGIDENNQLKHIQNQQLMSDTNCKRLGVHGSAVEEVNEPDVVVQLLTYQMLINRGESVVGMTNKTTQLLVQLSPAVLPSVVAPAPF</sequence>
<dbReference type="EMBL" id="KQ992372">
    <property type="protein sequence ID" value="KZV50583.1"/>
    <property type="molecule type" value="Genomic_DNA"/>
</dbReference>